<dbReference type="STRING" id="84724.SAMN04488564_111121"/>
<gene>
    <name evidence="1" type="ORF">SAMN04488564_111121</name>
</gene>
<accession>A0A1I6FC75</accession>
<dbReference type="Proteomes" id="UP000198583">
    <property type="component" value="Unassembled WGS sequence"/>
</dbReference>
<dbReference type="EMBL" id="FOYL01000011">
    <property type="protein sequence ID" value="SFR27586.1"/>
    <property type="molecule type" value="Genomic_DNA"/>
</dbReference>
<protein>
    <submittedName>
        <fullName evidence="1">Uncharacterized protein</fullName>
    </submittedName>
</protein>
<organism evidence="1 2">
    <name type="scientific">Lentzea waywayandensis</name>
    <dbReference type="NCBI Taxonomy" id="84724"/>
    <lineage>
        <taxon>Bacteria</taxon>
        <taxon>Bacillati</taxon>
        <taxon>Actinomycetota</taxon>
        <taxon>Actinomycetes</taxon>
        <taxon>Pseudonocardiales</taxon>
        <taxon>Pseudonocardiaceae</taxon>
        <taxon>Lentzea</taxon>
    </lineage>
</organism>
<evidence type="ECO:0000313" key="1">
    <source>
        <dbReference type="EMBL" id="SFR27586.1"/>
    </source>
</evidence>
<dbReference type="AlphaFoldDB" id="A0A1I6FC75"/>
<evidence type="ECO:0000313" key="2">
    <source>
        <dbReference type="Proteomes" id="UP000198583"/>
    </source>
</evidence>
<sequence length="40" mass="4212">MVVTLVISQETASWSLKSLRVDGSGGRKAVTAVVEGLIRP</sequence>
<keyword evidence="2" id="KW-1185">Reference proteome</keyword>
<proteinExistence type="predicted"/>
<reference evidence="2" key="1">
    <citation type="submission" date="2016-10" db="EMBL/GenBank/DDBJ databases">
        <authorList>
            <person name="Varghese N."/>
            <person name="Submissions S."/>
        </authorList>
    </citation>
    <scope>NUCLEOTIDE SEQUENCE [LARGE SCALE GENOMIC DNA]</scope>
    <source>
        <strain evidence="2">DSM 44232</strain>
    </source>
</reference>
<name>A0A1I6FC75_9PSEU</name>